<dbReference type="GO" id="GO:0003676">
    <property type="term" value="F:nucleic acid binding"/>
    <property type="evidence" value="ECO:0007669"/>
    <property type="project" value="InterPro"/>
</dbReference>
<dbReference type="InterPro" id="IPR006555">
    <property type="entry name" value="ATP-dep_Helicase_C"/>
</dbReference>
<name>A0A3B0ZIQ5_9ZZZZ</name>
<organism evidence="5">
    <name type="scientific">hydrothermal vent metagenome</name>
    <dbReference type="NCBI Taxonomy" id="652676"/>
    <lineage>
        <taxon>unclassified sequences</taxon>
        <taxon>metagenomes</taxon>
        <taxon>ecological metagenomes</taxon>
    </lineage>
</organism>
<dbReference type="AlphaFoldDB" id="A0A3B0ZIQ5"/>
<evidence type="ECO:0000259" key="4">
    <source>
        <dbReference type="PROSITE" id="PS51193"/>
    </source>
</evidence>
<dbReference type="PANTHER" id="PTHR11472">
    <property type="entry name" value="DNA REPAIR DEAD HELICASE RAD3/XP-D SUBFAMILY MEMBER"/>
    <property type="match status" value="1"/>
</dbReference>
<dbReference type="GO" id="GO:0003678">
    <property type="term" value="F:DNA helicase activity"/>
    <property type="evidence" value="ECO:0007669"/>
    <property type="project" value="TreeGrafter"/>
</dbReference>
<dbReference type="InterPro" id="IPR014013">
    <property type="entry name" value="Helic_SF1/SF2_ATP-bd_DinG/Rad3"/>
</dbReference>
<dbReference type="Gene3D" id="3.40.50.300">
    <property type="entry name" value="P-loop containing nucleotide triphosphate hydrolases"/>
    <property type="match status" value="2"/>
</dbReference>
<keyword evidence="5" id="KW-0347">Helicase</keyword>
<sequence length="655" mass="73381">MNLTTVLSPSEYLDSKGPLAQKVVDFAPRKQQMEMADAIAHALDCETTFIAEAGTGTGKTFAYLVPALLSGRKVLISTGTKNLQDQLFHKDLPIVREALDIPVTAALLKGRSNYLCKHRLTLAEQDIHGEPKIHIRKLRQVRNWSIKTKAGDTSEIPEIPEGDRIWPLVTSTSENCLGAECNDYNDCYVVNARRLAQASDVVVINHYLLLSDMVIRENGFGELLPIADAFIIDEAHQLPDVASNFFGTSVSGYQLNELVTDIASEYLAEINEDREIPDLCDTLKKTIADFRLAMGLPIRRGGWAELNHQSEFNDIANTLNTQLASLKELLSPLAERSKDLEACDKRCANMIERLNLLTLEPPADHIHWFETYKRSFSLNLTPFDVGSEFKQQMDSLPGSWIFTSATLTVGNKFDHFLKQLGIIEDVDSKSWESPFNYRDQALLYIPDGLPEPQNPNYLSAVVKEAIPVINLSGGRTFFLFTSYRALNEAVEILKDEIDYPLLVQGEKPRDALITDFRKMGDAVLLGTYSFWEGIDVKGDALTTVIIDKLPFASPGDPILKARIDAMRNNGLNPFFDFQLPNAVITLKQGAGRLIRDYLDTGLLMLCDPRLRSKPYGKVFLKSLPTMPITKDLNYVETFFSDKVNAEQTKSHKIKD</sequence>
<dbReference type="SMART" id="SM00491">
    <property type="entry name" value="HELICc2"/>
    <property type="match status" value="1"/>
</dbReference>
<accession>A0A3B0ZIQ5</accession>
<evidence type="ECO:0000256" key="2">
    <source>
        <dbReference type="ARBA" id="ARBA00022801"/>
    </source>
</evidence>
<gene>
    <name evidence="5" type="ORF">MNBD_GAMMA23-1042</name>
</gene>
<dbReference type="GO" id="GO:0006281">
    <property type="term" value="P:DNA repair"/>
    <property type="evidence" value="ECO:0007669"/>
    <property type="project" value="TreeGrafter"/>
</dbReference>
<keyword evidence="2" id="KW-0378">Hydrolase</keyword>
<dbReference type="InterPro" id="IPR027417">
    <property type="entry name" value="P-loop_NTPase"/>
</dbReference>
<reference evidence="5" key="1">
    <citation type="submission" date="2018-06" db="EMBL/GenBank/DDBJ databases">
        <authorList>
            <person name="Zhirakovskaya E."/>
        </authorList>
    </citation>
    <scope>NUCLEOTIDE SEQUENCE</scope>
</reference>
<feature type="domain" description="Helicase ATP-binding" evidence="4">
    <location>
        <begin position="18"/>
        <end position="286"/>
    </location>
</feature>
<protein>
    <submittedName>
        <fullName evidence="5">DinG family ATP-dependent helicase YoaA</fullName>
    </submittedName>
</protein>
<dbReference type="InterPro" id="IPR045028">
    <property type="entry name" value="DinG/Rad3-like"/>
</dbReference>
<dbReference type="PROSITE" id="PS51193">
    <property type="entry name" value="HELICASE_ATP_BIND_2"/>
    <property type="match status" value="1"/>
</dbReference>
<proteinExistence type="predicted"/>
<dbReference type="EMBL" id="UOFT01000011">
    <property type="protein sequence ID" value="VAW91541.1"/>
    <property type="molecule type" value="Genomic_DNA"/>
</dbReference>
<dbReference type="GO" id="GO:0016818">
    <property type="term" value="F:hydrolase activity, acting on acid anhydrides, in phosphorus-containing anhydrides"/>
    <property type="evidence" value="ECO:0007669"/>
    <property type="project" value="InterPro"/>
</dbReference>
<dbReference type="InterPro" id="IPR011545">
    <property type="entry name" value="DEAD/DEAH_box_helicase_dom"/>
</dbReference>
<evidence type="ECO:0000256" key="1">
    <source>
        <dbReference type="ARBA" id="ARBA00022741"/>
    </source>
</evidence>
<evidence type="ECO:0000256" key="3">
    <source>
        <dbReference type="ARBA" id="ARBA00022840"/>
    </source>
</evidence>
<dbReference type="PANTHER" id="PTHR11472:SF34">
    <property type="entry name" value="REGULATOR OF TELOMERE ELONGATION HELICASE 1"/>
    <property type="match status" value="1"/>
</dbReference>
<evidence type="ECO:0000313" key="5">
    <source>
        <dbReference type="EMBL" id="VAW91541.1"/>
    </source>
</evidence>
<dbReference type="SUPFAM" id="SSF52540">
    <property type="entry name" value="P-loop containing nucleoside triphosphate hydrolases"/>
    <property type="match status" value="2"/>
</dbReference>
<dbReference type="Pfam" id="PF00270">
    <property type="entry name" value="DEAD"/>
    <property type="match status" value="1"/>
</dbReference>
<keyword evidence="3" id="KW-0067">ATP-binding</keyword>
<keyword evidence="1" id="KW-0547">Nucleotide-binding</keyword>
<dbReference type="GO" id="GO:0005524">
    <property type="term" value="F:ATP binding"/>
    <property type="evidence" value="ECO:0007669"/>
    <property type="project" value="UniProtKB-KW"/>
</dbReference>
<dbReference type="Pfam" id="PF13307">
    <property type="entry name" value="Helicase_C_2"/>
    <property type="match status" value="1"/>
</dbReference>